<dbReference type="PANTHER" id="PTHR12634">
    <property type="entry name" value="SIT4 YEAST -ASSOCIATING PROTEIN-RELATED"/>
    <property type="match status" value="1"/>
</dbReference>
<accession>A0A5P1FT02</accession>
<dbReference type="Proteomes" id="UP000243459">
    <property type="component" value="Chromosome 1"/>
</dbReference>
<evidence type="ECO:0000313" key="4">
    <source>
        <dbReference type="Proteomes" id="UP000243459"/>
    </source>
</evidence>
<organism evidence="3 4">
    <name type="scientific">Asparagus officinalis</name>
    <name type="common">Garden asparagus</name>
    <dbReference type="NCBI Taxonomy" id="4686"/>
    <lineage>
        <taxon>Eukaryota</taxon>
        <taxon>Viridiplantae</taxon>
        <taxon>Streptophyta</taxon>
        <taxon>Embryophyta</taxon>
        <taxon>Tracheophyta</taxon>
        <taxon>Spermatophyta</taxon>
        <taxon>Magnoliopsida</taxon>
        <taxon>Liliopsida</taxon>
        <taxon>Asparagales</taxon>
        <taxon>Asparagaceae</taxon>
        <taxon>Asparagoideae</taxon>
        <taxon>Asparagus</taxon>
    </lineage>
</organism>
<proteinExistence type="inferred from homology"/>
<name>A0A5P1FT02_ASPOF</name>
<keyword evidence="4" id="KW-1185">Reference proteome</keyword>
<dbReference type="EMBL" id="CM007381">
    <property type="protein sequence ID" value="ONK80557.1"/>
    <property type="molecule type" value="Genomic_DNA"/>
</dbReference>
<dbReference type="AlphaFoldDB" id="A0A5P1FT02"/>
<dbReference type="Gramene" id="ONK80557">
    <property type="protein sequence ID" value="ONK80557"/>
    <property type="gene ID" value="A4U43_C01F19160"/>
</dbReference>
<comment type="similarity">
    <text evidence="1">Belongs to the SAPS family.</text>
</comment>
<gene>
    <name evidence="3" type="ORF">A4U43_C01F19160</name>
</gene>
<dbReference type="InterPro" id="IPR007587">
    <property type="entry name" value="SAPS"/>
</dbReference>
<protein>
    <submittedName>
        <fullName evidence="3">Uncharacterized protein</fullName>
    </submittedName>
</protein>
<dbReference type="GO" id="GO:0019888">
    <property type="term" value="F:protein phosphatase regulator activity"/>
    <property type="evidence" value="ECO:0007669"/>
    <property type="project" value="TreeGrafter"/>
</dbReference>
<sequence length="302" mass="33312">MFWRIPNFSASSPIESILDKENFMLEELLDEEDIIQVCKALNTCLINFLRDRAQVEQLVRYIVEDAPADAKSKRAFKFPFIACEIFTCEIDVILKTLIEDEELMDLLFFFLEPNHTHNSLLVGYFSKVVVCLMLRKTTSLMKYVQNQFFISGLSGDDIIKNRILEALYRRIRRRESAISSGSAGTSSSGAENTAVITVGLALISVAAASAILLQIDKKAPQVQSTEYSGPPLSYYIGKFKPASIVEAAVISEPQSSPIVEAFAPSEPETASNVQVEGDASAAPEVQVELKVEGESSSVENVP</sequence>
<dbReference type="GO" id="GO:0019903">
    <property type="term" value="F:protein phosphatase binding"/>
    <property type="evidence" value="ECO:0007669"/>
    <property type="project" value="InterPro"/>
</dbReference>
<evidence type="ECO:0000313" key="3">
    <source>
        <dbReference type="EMBL" id="ONK80557.1"/>
    </source>
</evidence>
<evidence type="ECO:0000256" key="1">
    <source>
        <dbReference type="ARBA" id="ARBA00006180"/>
    </source>
</evidence>
<reference evidence="4" key="1">
    <citation type="journal article" date="2017" name="Nat. Commun.">
        <title>The asparagus genome sheds light on the origin and evolution of a young Y chromosome.</title>
        <authorList>
            <person name="Harkess A."/>
            <person name="Zhou J."/>
            <person name="Xu C."/>
            <person name="Bowers J.E."/>
            <person name="Van der Hulst R."/>
            <person name="Ayyampalayam S."/>
            <person name="Mercati F."/>
            <person name="Riccardi P."/>
            <person name="McKain M.R."/>
            <person name="Kakrana A."/>
            <person name="Tang H."/>
            <person name="Ray J."/>
            <person name="Groenendijk J."/>
            <person name="Arikit S."/>
            <person name="Mathioni S.M."/>
            <person name="Nakano M."/>
            <person name="Shan H."/>
            <person name="Telgmann-Rauber A."/>
            <person name="Kanno A."/>
            <person name="Yue Z."/>
            <person name="Chen H."/>
            <person name="Li W."/>
            <person name="Chen Y."/>
            <person name="Xu X."/>
            <person name="Zhang Y."/>
            <person name="Luo S."/>
            <person name="Chen H."/>
            <person name="Gao J."/>
            <person name="Mao Z."/>
            <person name="Pires J.C."/>
            <person name="Luo M."/>
            <person name="Kudrna D."/>
            <person name="Wing R.A."/>
            <person name="Meyers B.C."/>
            <person name="Yi K."/>
            <person name="Kong H."/>
            <person name="Lavrijsen P."/>
            <person name="Sunseri F."/>
            <person name="Falavigna A."/>
            <person name="Ye Y."/>
            <person name="Leebens-Mack J.H."/>
            <person name="Chen G."/>
        </authorList>
    </citation>
    <scope>NUCLEOTIDE SEQUENCE [LARGE SCALE GENOMIC DNA]</scope>
    <source>
        <strain evidence="4">cv. DH0086</strain>
    </source>
</reference>
<dbReference type="PANTHER" id="PTHR12634:SF8">
    <property type="entry name" value="FIERY MOUNTAIN, ISOFORM D"/>
    <property type="match status" value="1"/>
</dbReference>
<evidence type="ECO:0000256" key="2">
    <source>
        <dbReference type="ARBA" id="ARBA00023306"/>
    </source>
</evidence>
<keyword evidence="2" id="KW-0131">Cell cycle</keyword>